<dbReference type="Proteomes" id="UP000277577">
    <property type="component" value="Chromosome"/>
</dbReference>
<sequence length="837" mass="95506">MKEFIQSSSSLTPLVQYVKEKGVSLKSSPAKEKASIRIEEELSDAQQKFKANRAATIIQRSYRAYKMKQKIRNNPYNSYLSMMDRMEVQRIPAHILFGRHIAEIRPTSKNQIKNPYIYSDARYHRDDDLSGTLLNSLIDSFNIDEPSRSTHDYVPVTLLDNTPVEDIISRYFPQPTQKTKPHPQVIKDTNHSIALIAIPHSYYRADEIKGILSICGLVASPWEIAINVKVPPFPLIGPEQLPALNNLPTTKEALLKSKLFNKLLLIAESRKYSTNKLAAGLRNLLIDLPELNQKAIQRIAIMLQVSCFFYDNNYPQFAFCLYTIIHEISLCLLEPKDTLDLENDFSRFMQETEKVLLQTLDLKKEQLTHTAFFASLAMSGTNAYVIAMHLAQKMKTEQNKKPKIKIYGANYYEFEFITKGTQKSDADVFIVCTGPTVTENGLIPGVDINRLINQEVISKKRTKPVTVIIDATSTLYKNLRLNPEVQSLVKEGKLSLIIHESIQKFGLLHTDQPQCGKVYGLCSKGSYAQEVLQELQQNAQNDFNNHVDLRIGAYISNTCCHILEEIKRQHFANGALLRNILIQAKLIEAGVISHPYMLSNPDELYFVSFDPEKSKQLEESTLKFIEQRDSFGHFCTTRSIISDFVDSDEIMQTRISVDASDTIDCLIQTSQLFLASCYKTEEILDIFLENARKSVLLSFDEQIISLGLINILVADVPCGSPMIRNRVEFFASISWVLEQCFLLKGRQYTANAQSYLQELQKEIIDIYQPQYRYNFMKSIHRLYRQGTPLNPNVLEQLKLSNKQLIDLPTNTLSFFNSYAAAVEKPALPHEKPQICDF</sequence>
<gene>
    <name evidence="1" type="ORF">Lche_0994</name>
    <name evidence="2" type="ORF">NCTC11976_01634</name>
</gene>
<dbReference type="AlphaFoldDB" id="A0A0W0S607"/>
<dbReference type="EMBL" id="LNXW01000013">
    <property type="protein sequence ID" value="KTC78974.1"/>
    <property type="molecule type" value="Genomic_DNA"/>
</dbReference>
<reference evidence="1 3" key="1">
    <citation type="submission" date="2015-11" db="EMBL/GenBank/DDBJ databases">
        <title>Genomic analysis of 38 Legionella species identifies large and diverse effector repertoires.</title>
        <authorList>
            <person name="Burstein D."/>
            <person name="Amaro F."/>
            <person name="Zusman T."/>
            <person name="Lifshitz Z."/>
            <person name="Cohen O."/>
            <person name="Gilbert J.A."/>
            <person name="Pupko T."/>
            <person name="Shuman H.A."/>
            <person name="Segal G."/>
        </authorList>
    </citation>
    <scope>NUCLEOTIDE SEQUENCE [LARGE SCALE GENOMIC DNA]</scope>
    <source>
        <strain evidence="1 3">ORW</strain>
    </source>
</reference>
<accession>A0A0W0S607</accession>
<dbReference type="OrthoDB" id="5653824at2"/>
<dbReference type="RefSeq" id="WP_051544505.1">
    <property type="nucleotide sequence ID" value="NZ_CAAAIT010000002.1"/>
</dbReference>
<evidence type="ECO:0000313" key="3">
    <source>
        <dbReference type="Proteomes" id="UP000054921"/>
    </source>
</evidence>
<organism evidence="1 3">
    <name type="scientific">Legionella cherrii</name>
    <dbReference type="NCBI Taxonomy" id="28084"/>
    <lineage>
        <taxon>Bacteria</taxon>
        <taxon>Pseudomonadati</taxon>
        <taxon>Pseudomonadota</taxon>
        <taxon>Gammaproteobacteria</taxon>
        <taxon>Legionellales</taxon>
        <taxon>Legionellaceae</taxon>
        <taxon>Legionella</taxon>
    </lineage>
</organism>
<protein>
    <submittedName>
        <fullName evidence="1">Uncharacterized protein</fullName>
    </submittedName>
</protein>
<reference evidence="2 4" key="2">
    <citation type="submission" date="2018-12" db="EMBL/GenBank/DDBJ databases">
        <authorList>
            <consortium name="Pathogen Informatics"/>
        </authorList>
    </citation>
    <scope>NUCLEOTIDE SEQUENCE [LARGE SCALE GENOMIC DNA]</scope>
    <source>
        <strain evidence="2 4">NCTC11976</strain>
    </source>
</reference>
<keyword evidence="4" id="KW-1185">Reference proteome</keyword>
<dbReference type="Proteomes" id="UP000054921">
    <property type="component" value="Unassembled WGS sequence"/>
</dbReference>
<name>A0A0W0S607_9GAMM</name>
<proteinExistence type="predicted"/>
<evidence type="ECO:0000313" key="4">
    <source>
        <dbReference type="Proteomes" id="UP000277577"/>
    </source>
</evidence>
<evidence type="ECO:0000313" key="2">
    <source>
        <dbReference type="EMBL" id="VEB36290.1"/>
    </source>
</evidence>
<dbReference type="EMBL" id="LR134173">
    <property type="protein sequence ID" value="VEB36290.1"/>
    <property type="molecule type" value="Genomic_DNA"/>
</dbReference>
<dbReference type="PATRIC" id="fig|28084.5.peg.1074"/>
<evidence type="ECO:0000313" key="1">
    <source>
        <dbReference type="EMBL" id="KTC78974.1"/>
    </source>
</evidence>